<organism evidence="3 4">
    <name type="scientific">Gordonia soli NBRC 108243</name>
    <dbReference type="NCBI Taxonomy" id="1223545"/>
    <lineage>
        <taxon>Bacteria</taxon>
        <taxon>Bacillati</taxon>
        <taxon>Actinomycetota</taxon>
        <taxon>Actinomycetes</taxon>
        <taxon>Mycobacteriales</taxon>
        <taxon>Gordoniaceae</taxon>
        <taxon>Gordonia</taxon>
    </lineage>
</organism>
<evidence type="ECO:0000256" key="2">
    <source>
        <dbReference type="SAM" id="SignalP"/>
    </source>
</evidence>
<accession>M0QMM6</accession>
<evidence type="ECO:0000313" key="4">
    <source>
        <dbReference type="Proteomes" id="UP000011666"/>
    </source>
</evidence>
<proteinExistence type="predicted"/>
<keyword evidence="2" id="KW-0732">Signal</keyword>
<feature type="chain" id="PRO_5004004078" description="Tat pathway signal sequence domain protein" evidence="2">
    <location>
        <begin position="30"/>
        <end position="163"/>
    </location>
</feature>
<protein>
    <recommendedName>
        <fullName evidence="5">Tat pathway signal sequence domain protein</fullName>
    </recommendedName>
</protein>
<dbReference type="eggNOG" id="ENOG5032BEY">
    <property type="taxonomic scope" value="Bacteria"/>
</dbReference>
<comment type="caution">
    <text evidence="3">The sequence shown here is derived from an EMBL/GenBank/DDBJ whole genome shotgun (WGS) entry which is preliminary data.</text>
</comment>
<dbReference type="EMBL" id="BANX01000017">
    <property type="protein sequence ID" value="GAC68672.1"/>
    <property type="molecule type" value="Genomic_DNA"/>
</dbReference>
<sequence length="163" mass="16086">MTNRKILRTAAIVAGTIGATVALTSPAGAAEPASLSIDGDLQIAPNVSVLGIDAVGTRTAAGVTSGTYVATVKLGGSSLPIQVKGPVTCIYTKGNTASLVYPITGSTPDILPAGARGALAVQITVRTGAADMVGVMGPMPTSSFRGCNPGPTPFPFSGDVETS</sequence>
<dbReference type="Proteomes" id="UP000011666">
    <property type="component" value="Unassembled WGS sequence"/>
</dbReference>
<dbReference type="RefSeq" id="WP_007621011.1">
    <property type="nucleotide sequence ID" value="NZ_BANX01000017.1"/>
</dbReference>
<dbReference type="AlphaFoldDB" id="M0QMM6"/>
<evidence type="ECO:0000313" key="3">
    <source>
        <dbReference type="EMBL" id="GAC68672.1"/>
    </source>
</evidence>
<evidence type="ECO:0000256" key="1">
    <source>
        <dbReference type="SAM" id="MobiDB-lite"/>
    </source>
</evidence>
<reference evidence="3 4" key="1">
    <citation type="submission" date="2013-01" db="EMBL/GenBank/DDBJ databases">
        <title>Whole genome shotgun sequence of Gordonia soli NBRC 108243.</title>
        <authorList>
            <person name="Isaki-Nakamura S."/>
            <person name="Hosoyama A."/>
            <person name="Tsuchikane K."/>
            <person name="Ando Y."/>
            <person name="Baba S."/>
            <person name="Ohji S."/>
            <person name="Hamada M."/>
            <person name="Tamura T."/>
            <person name="Yamazoe A."/>
            <person name="Yamazaki S."/>
            <person name="Fujita N."/>
        </authorList>
    </citation>
    <scope>NUCLEOTIDE SEQUENCE [LARGE SCALE GENOMIC DNA]</scope>
    <source>
        <strain evidence="3 4">NBRC 108243</strain>
    </source>
</reference>
<feature type="signal peptide" evidence="2">
    <location>
        <begin position="1"/>
        <end position="29"/>
    </location>
</feature>
<feature type="region of interest" description="Disordered" evidence="1">
    <location>
        <begin position="144"/>
        <end position="163"/>
    </location>
</feature>
<keyword evidence="4" id="KW-1185">Reference proteome</keyword>
<gene>
    <name evidence="3" type="ORF">GS4_17_00580</name>
</gene>
<dbReference type="STRING" id="1223545.GS4_17_00580"/>
<dbReference type="OrthoDB" id="4376744at2"/>
<name>M0QMM6_9ACTN</name>
<evidence type="ECO:0008006" key="5">
    <source>
        <dbReference type="Google" id="ProtNLM"/>
    </source>
</evidence>